<dbReference type="Gene3D" id="3.30.450.380">
    <property type="match status" value="1"/>
</dbReference>
<dbReference type="EMBL" id="DVJQ01000048">
    <property type="protein sequence ID" value="HIS74483.1"/>
    <property type="molecule type" value="Genomic_DNA"/>
</dbReference>
<dbReference type="PANTHER" id="PTHR30486">
    <property type="entry name" value="TWITCHING MOTILITY PROTEIN PILT"/>
    <property type="match status" value="1"/>
</dbReference>
<dbReference type="CDD" id="cd01130">
    <property type="entry name" value="VirB11-like_ATPase"/>
    <property type="match status" value="1"/>
</dbReference>
<dbReference type="InterPro" id="IPR027417">
    <property type="entry name" value="P-loop_NTPase"/>
</dbReference>
<organism evidence="3 4">
    <name type="scientific">Candidatus Galligastranaerophilus intestinavium</name>
    <dbReference type="NCBI Taxonomy" id="2840836"/>
    <lineage>
        <taxon>Bacteria</taxon>
        <taxon>Candidatus Galligastranaerophilus</taxon>
    </lineage>
</organism>
<evidence type="ECO:0000259" key="2">
    <source>
        <dbReference type="Pfam" id="PF00437"/>
    </source>
</evidence>
<comment type="similarity">
    <text evidence="1">Belongs to the GSP E family.</text>
</comment>
<dbReference type="Gene3D" id="3.40.50.300">
    <property type="entry name" value="P-loop containing nucleotide triphosphate hydrolases"/>
    <property type="match status" value="1"/>
</dbReference>
<dbReference type="AlphaFoldDB" id="A0A9D1JZ04"/>
<dbReference type="GO" id="GO:0016887">
    <property type="term" value="F:ATP hydrolysis activity"/>
    <property type="evidence" value="ECO:0007669"/>
    <property type="project" value="InterPro"/>
</dbReference>
<reference evidence="3" key="2">
    <citation type="journal article" date="2021" name="PeerJ">
        <title>Extensive microbial diversity within the chicken gut microbiome revealed by metagenomics and culture.</title>
        <authorList>
            <person name="Gilroy R."/>
            <person name="Ravi A."/>
            <person name="Getino M."/>
            <person name="Pursley I."/>
            <person name="Horton D.L."/>
            <person name="Alikhan N.F."/>
            <person name="Baker D."/>
            <person name="Gharbi K."/>
            <person name="Hall N."/>
            <person name="Watson M."/>
            <person name="Adriaenssens E.M."/>
            <person name="Foster-Nyarko E."/>
            <person name="Jarju S."/>
            <person name="Secka A."/>
            <person name="Antonio M."/>
            <person name="Oren A."/>
            <person name="Chaudhuri R.R."/>
            <person name="La Ragione R."/>
            <person name="Hildebrand F."/>
            <person name="Pallen M.J."/>
        </authorList>
    </citation>
    <scope>NUCLEOTIDE SEQUENCE</scope>
    <source>
        <strain evidence="3">CHK152-2871</strain>
    </source>
</reference>
<reference evidence="3" key="1">
    <citation type="submission" date="2020-10" db="EMBL/GenBank/DDBJ databases">
        <authorList>
            <person name="Gilroy R."/>
        </authorList>
    </citation>
    <scope>NUCLEOTIDE SEQUENCE</scope>
    <source>
        <strain evidence="3">CHK152-2871</strain>
    </source>
</reference>
<dbReference type="SUPFAM" id="SSF52540">
    <property type="entry name" value="P-loop containing nucleoside triphosphate hydrolases"/>
    <property type="match status" value="1"/>
</dbReference>
<sequence length="474" mass="52483">MGDVPLSKEFSDLKEKLHGLLVDKVNTTPDWSQYNDNEQKNLIRQFIEYQINTNFRSIPLNKIERDRLIREIIQEAKGFGPLDPLLADPSISDILVNGAKNVYVEKNGKLYKTSITFKDNHHLRNIIERIVSKVGRRIDEKSPMVDARLPDGSRVNAIIPPLAIDGPSLSIRRFRADSGTMESLLKWGSVSAEIAQVLEAAVAARLNIVISGGTGAGKTTLLNSLSAKIPNTERIITIEDSAELALQQEHVVRLETRPANIEGEGQVSARDLVINSLRMRPDRIIIGECRGAETLDMLQAMNTGHDGSLTTLHANSPRDALSRLETMVMFSGIDLPERNIKSQIASAINIIIQVSRLSDGTRKVTKVSEIVGMEGDVITMQDIFVWEQTGTGVNKVMGMHSSTGIRPKFLDKIVAKGIEINPQIFDKSYRHTYLTKNGNTSPMPSTPVAAANKTRDEIVKGTTLNVDLLKRLKR</sequence>
<protein>
    <submittedName>
        <fullName evidence="3">CpaF family protein</fullName>
    </submittedName>
</protein>
<gene>
    <name evidence="3" type="ORF">IAA86_05650</name>
</gene>
<evidence type="ECO:0000256" key="1">
    <source>
        <dbReference type="ARBA" id="ARBA00006611"/>
    </source>
</evidence>
<dbReference type="InterPro" id="IPR050921">
    <property type="entry name" value="T4SS_GSP_E_ATPase"/>
</dbReference>
<evidence type="ECO:0000313" key="3">
    <source>
        <dbReference type="EMBL" id="HIS74483.1"/>
    </source>
</evidence>
<dbReference type="PANTHER" id="PTHR30486:SF15">
    <property type="entry name" value="TYPE II_IV SECRETION SYSTEM ATPASE"/>
    <property type="match status" value="1"/>
</dbReference>
<proteinExistence type="inferred from homology"/>
<name>A0A9D1JZ04_9BACT</name>
<dbReference type="Pfam" id="PF00437">
    <property type="entry name" value="T2SSE"/>
    <property type="match status" value="1"/>
</dbReference>
<comment type="caution">
    <text evidence="3">The sequence shown here is derived from an EMBL/GenBank/DDBJ whole genome shotgun (WGS) entry which is preliminary data.</text>
</comment>
<dbReference type="Proteomes" id="UP000886865">
    <property type="component" value="Unassembled WGS sequence"/>
</dbReference>
<dbReference type="InterPro" id="IPR001482">
    <property type="entry name" value="T2SS/T4SS_dom"/>
</dbReference>
<evidence type="ECO:0000313" key="4">
    <source>
        <dbReference type="Proteomes" id="UP000886865"/>
    </source>
</evidence>
<accession>A0A9D1JZ04</accession>
<feature type="domain" description="Bacterial type II secretion system protein E" evidence="2">
    <location>
        <begin position="76"/>
        <end position="376"/>
    </location>
</feature>